<dbReference type="AlphaFoldDB" id="A0A0L6VEE6"/>
<dbReference type="VEuPathDB" id="FungiDB:VP01_1833g6"/>
<feature type="signal peptide" evidence="1">
    <location>
        <begin position="1"/>
        <end position="27"/>
    </location>
</feature>
<keyword evidence="1" id="KW-0732">Signal</keyword>
<reference evidence="2 3" key="1">
    <citation type="submission" date="2015-08" db="EMBL/GenBank/DDBJ databases">
        <title>Next Generation Sequencing and Analysis of the Genome of Puccinia sorghi L Schw, the Causal Agent of Maize Common Rust.</title>
        <authorList>
            <person name="Rochi L."/>
            <person name="Burguener G."/>
            <person name="Darino M."/>
            <person name="Turjanski A."/>
            <person name="Kreff E."/>
            <person name="Dieguez M.J."/>
            <person name="Sacco F."/>
        </authorList>
    </citation>
    <scope>NUCLEOTIDE SEQUENCE [LARGE SCALE GENOMIC DNA]</scope>
    <source>
        <strain evidence="2 3">RO10H11247</strain>
    </source>
</reference>
<proteinExistence type="predicted"/>
<evidence type="ECO:0000313" key="2">
    <source>
        <dbReference type="EMBL" id="KNZ58922.1"/>
    </source>
</evidence>
<comment type="caution">
    <text evidence="2">The sequence shown here is derived from an EMBL/GenBank/DDBJ whole genome shotgun (WGS) entry which is preliminary data.</text>
</comment>
<evidence type="ECO:0000256" key="1">
    <source>
        <dbReference type="SAM" id="SignalP"/>
    </source>
</evidence>
<keyword evidence="3" id="KW-1185">Reference proteome</keyword>
<organism evidence="2 3">
    <name type="scientific">Puccinia sorghi</name>
    <dbReference type="NCBI Taxonomy" id="27349"/>
    <lineage>
        <taxon>Eukaryota</taxon>
        <taxon>Fungi</taxon>
        <taxon>Dikarya</taxon>
        <taxon>Basidiomycota</taxon>
        <taxon>Pucciniomycotina</taxon>
        <taxon>Pucciniomycetes</taxon>
        <taxon>Pucciniales</taxon>
        <taxon>Pucciniaceae</taxon>
        <taxon>Puccinia</taxon>
    </lineage>
</organism>
<sequence length="74" mass="8082">MLAQYNALFFTSAIVLSHLFLETQGLALPVSTQHVSRNVNTTISDAMNTQPTTANLAQRDIPAPVMNLLNREIG</sequence>
<feature type="chain" id="PRO_5005568520" evidence="1">
    <location>
        <begin position="28"/>
        <end position="74"/>
    </location>
</feature>
<dbReference type="EMBL" id="LAVV01006652">
    <property type="protein sequence ID" value="KNZ58922.1"/>
    <property type="molecule type" value="Genomic_DNA"/>
</dbReference>
<name>A0A0L6VEE6_9BASI</name>
<accession>A0A0L6VEE6</accession>
<dbReference type="Proteomes" id="UP000037035">
    <property type="component" value="Unassembled WGS sequence"/>
</dbReference>
<gene>
    <name evidence="2" type="ORF">VP01_1833g6</name>
</gene>
<protein>
    <submittedName>
        <fullName evidence="2">Uncharacterized protein</fullName>
    </submittedName>
</protein>
<evidence type="ECO:0000313" key="3">
    <source>
        <dbReference type="Proteomes" id="UP000037035"/>
    </source>
</evidence>